<dbReference type="PANTHER" id="PTHR34283:SF1">
    <property type="entry name" value="PROTEIN RESPONSE TO LOW SULFUR 1"/>
    <property type="match status" value="1"/>
</dbReference>
<organism evidence="2 3">
    <name type="scientific">Penstemon smallii</name>
    <dbReference type="NCBI Taxonomy" id="265156"/>
    <lineage>
        <taxon>Eukaryota</taxon>
        <taxon>Viridiplantae</taxon>
        <taxon>Streptophyta</taxon>
        <taxon>Embryophyta</taxon>
        <taxon>Tracheophyta</taxon>
        <taxon>Spermatophyta</taxon>
        <taxon>Magnoliopsida</taxon>
        <taxon>eudicotyledons</taxon>
        <taxon>Gunneridae</taxon>
        <taxon>Pentapetalae</taxon>
        <taxon>asterids</taxon>
        <taxon>lamiids</taxon>
        <taxon>Lamiales</taxon>
        <taxon>Plantaginaceae</taxon>
        <taxon>Cheloneae</taxon>
        <taxon>Penstemon</taxon>
    </lineage>
</organism>
<sequence length="130" mass="15113">MAPSKSTEPNQEFIILQKRNEDLEKELKSSLEKEERTKEKLVKTWKRLRVAEEGKERLICQINEFEAEAVDRVREYKSHVALLTEQISLAQKLHQETLPTINSHVALLTEQISLAQKLHQETLPTINSQL</sequence>
<proteinExistence type="predicted"/>
<reference evidence="2 3" key="1">
    <citation type="submission" date="2024-12" db="EMBL/GenBank/DDBJ databases">
        <title>The unique morphological basis and parallel evolutionary history of personate flowers in Penstemon.</title>
        <authorList>
            <person name="Depatie T.H."/>
            <person name="Wessinger C.A."/>
        </authorList>
    </citation>
    <scope>NUCLEOTIDE SEQUENCE [LARGE SCALE GENOMIC DNA]</scope>
    <source>
        <strain evidence="2">WTNN_2</strain>
        <tissue evidence="2">Leaf</tissue>
    </source>
</reference>
<protein>
    <submittedName>
        <fullName evidence="2">Uncharacterized protein</fullName>
    </submittedName>
</protein>
<name>A0ABD3U989_9LAMI</name>
<gene>
    <name evidence="2" type="ORF">ACJIZ3_003437</name>
</gene>
<dbReference type="AlphaFoldDB" id="A0ABD3U989"/>
<keyword evidence="1" id="KW-0175">Coiled coil</keyword>
<keyword evidence="3" id="KW-1185">Reference proteome</keyword>
<dbReference type="EMBL" id="JBJXBP010000002">
    <property type="protein sequence ID" value="KAL3846034.1"/>
    <property type="molecule type" value="Genomic_DNA"/>
</dbReference>
<dbReference type="PANTHER" id="PTHR34283">
    <property type="entry name" value="PROTEIN RESPONSE TO LOW SULFUR 1"/>
    <property type="match status" value="1"/>
</dbReference>
<evidence type="ECO:0000256" key="1">
    <source>
        <dbReference type="SAM" id="Coils"/>
    </source>
</evidence>
<comment type="caution">
    <text evidence="2">The sequence shown here is derived from an EMBL/GenBank/DDBJ whole genome shotgun (WGS) entry which is preliminary data.</text>
</comment>
<dbReference type="Proteomes" id="UP001634393">
    <property type="component" value="Unassembled WGS sequence"/>
</dbReference>
<feature type="coiled-coil region" evidence="1">
    <location>
        <begin position="13"/>
        <end position="68"/>
    </location>
</feature>
<evidence type="ECO:0000313" key="3">
    <source>
        <dbReference type="Proteomes" id="UP001634393"/>
    </source>
</evidence>
<dbReference type="InterPro" id="IPR039282">
    <property type="entry name" value="LSU"/>
</dbReference>
<evidence type="ECO:0000313" key="2">
    <source>
        <dbReference type="EMBL" id="KAL3846034.1"/>
    </source>
</evidence>
<accession>A0ABD3U989</accession>